<keyword evidence="3" id="KW-1185">Reference proteome</keyword>
<accession>A0ABY2DHP6</accession>
<gene>
    <name evidence="2" type="ORF">E1091_09370</name>
</gene>
<dbReference type="EMBL" id="SMKE01000273">
    <property type="protein sequence ID" value="TDB96324.1"/>
    <property type="molecule type" value="Genomic_DNA"/>
</dbReference>
<comment type="caution">
    <text evidence="2">The sequence shown here is derived from an EMBL/GenBank/DDBJ whole genome shotgun (WGS) entry which is preliminary data.</text>
</comment>
<proteinExistence type="predicted"/>
<feature type="compositionally biased region" description="Basic and acidic residues" evidence="1">
    <location>
        <begin position="30"/>
        <end position="41"/>
    </location>
</feature>
<evidence type="ECO:0000313" key="3">
    <source>
        <dbReference type="Proteomes" id="UP000295626"/>
    </source>
</evidence>
<dbReference type="Proteomes" id="UP000295626">
    <property type="component" value="Unassembled WGS sequence"/>
</dbReference>
<reference evidence="2 3" key="1">
    <citation type="submission" date="2019-02" db="EMBL/GenBank/DDBJ databases">
        <title>Draft genome sequences of novel Actinobacteria.</title>
        <authorList>
            <person name="Sahin N."/>
            <person name="Ay H."/>
            <person name="Saygin H."/>
        </authorList>
    </citation>
    <scope>NUCLEOTIDE SEQUENCE [LARGE SCALE GENOMIC DNA]</scope>
    <source>
        <strain evidence="2 3">JCM 30529</strain>
    </source>
</reference>
<sequence length="134" mass="14172">MVDQVIVVLLGLSLGLHLLTLRSLRLTADEWSRGADDRGADEGNPYADEGGPRTGERLVSLPGQLDSVPNSGTRPAGLPVPGGRRGEAGPPARHRGATLHEPTRAYPIVRAGSPVNRPPDVRFANDLTGRTKAD</sequence>
<feature type="region of interest" description="Disordered" evidence="1">
    <location>
        <begin position="30"/>
        <end position="134"/>
    </location>
</feature>
<evidence type="ECO:0000313" key="2">
    <source>
        <dbReference type="EMBL" id="TDB96324.1"/>
    </source>
</evidence>
<feature type="non-terminal residue" evidence="2">
    <location>
        <position position="134"/>
    </location>
</feature>
<protein>
    <submittedName>
        <fullName evidence="2">Uncharacterized protein</fullName>
    </submittedName>
</protein>
<name>A0ABY2DHP6_9ACTN</name>
<evidence type="ECO:0000256" key="1">
    <source>
        <dbReference type="SAM" id="MobiDB-lite"/>
    </source>
</evidence>
<organism evidence="2 3">
    <name type="scientific">Micromonospora fluostatini</name>
    <dbReference type="NCBI Taxonomy" id="1629071"/>
    <lineage>
        <taxon>Bacteria</taxon>
        <taxon>Bacillati</taxon>
        <taxon>Actinomycetota</taxon>
        <taxon>Actinomycetes</taxon>
        <taxon>Micromonosporales</taxon>
        <taxon>Micromonosporaceae</taxon>
        <taxon>Micromonospora</taxon>
    </lineage>
</organism>